<evidence type="ECO:0000256" key="1">
    <source>
        <dbReference type="ARBA" id="ARBA00006832"/>
    </source>
</evidence>
<sequence>EDEDHEFQSPVESESDEVDSDFDIEENDEVISDHEDDENTSRKRRVITKAYIEPVYKVKNTIPGTSNQTSVRVKKTRLLWDDESSQNKVIRSDIVEKKLRKSTLEKSEAAAEQRQQMNQERNELRVRLAQSRRYETDNSLTQEELLEEAKETEIDNLKSLERFQQYELEKKKFNRSIKQHHIQGPVIRYFSTNMPLGENERCSRTFISFSDDKIFREIFSSFDIKNSGGKTIDFESKKLCPITGLPAKYKDPVTSLYYANVAAFRTIREAYHQHVEKHGDKKDASVSKWLSYNNLKSNFA</sequence>
<keyword evidence="6" id="KW-1185">Reference proteome</keyword>
<dbReference type="GO" id="GO:0005634">
    <property type="term" value="C:nucleus"/>
    <property type="evidence" value="ECO:0007669"/>
    <property type="project" value="TreeGrafter"/>
</dbReference>
<comment type="similarity">
    <text evidence="1">Belongs to the VPS72/YL1 family.</text>
</comment>
<dbReference type="PANTHER" id="PTHR13275">
    <property type="entry name" value="YL-1 PROTEIN TRANSCRIPTION FACTOR-LIKE 1"/>
    <property type="match status" value="1"/>
</dbReference>
<dbReference type="Pfam" id="PF08265">
    <property type="entry name" value="YL1_C"/>
    <property type="match status" value="1"/>
</dbReference>
<reference evidence="7" key="1">
    <citation type="submission" date="2022-11" db="UniProtKB">
        <authorList>
            <consortium name="WormBaseParasite"/>
        </authorList>
    </citation>
    <scope>IDENTIFICATION</scope>
</reference>
<evidence type="ECO:0000256" key="4">
    <source>
        <dbReference type="SAM" id="MobiDB-lite"/>
    </source>
</evidence>
<dbReference type="AlphaFoldDB" id="A0A915KBZ2"/>
<feature type="coiled-coil region" evidence="3">
    <location>
        <begin position="100"/>
        <end position="134"/>
    </location>
</feature>
<evidence type="ECO:0000313" key="6">
    <source>
        <dbReference type="Proteomes" id="UP000887565"/>
    </source>
</evidence>
<keyword evidence="3" id="KW-0175">Coiled coil</keyword>
<dbReference type="PANTHER" id="PTHR13275:SF4">
    <property type="entry name" value="VACUOLAR PROTEIN SORTING-ASSOCIATED PROTEIN 72 HOMOLOG"/>
    <property type="match status" value="1"/>
</dbReference>
<proteinExistence type="inferred from homology"/>
<evidence type="ECO:0000313" key="7">
    <source>
        <dbReference type="WBParaSite" id="nRc.2.0.1.t35621-RA"/>
    </source>
</evidence>
<feature type="compositionally biased region" description="Acidic residues" evidence="4">
    <location>
        <begin position="13"/>
        <end position="38"/>
    </location>
</feature>
<protein>
    <recommendedName>
        <fullName evidence="2">Vacuolar protein sorting-associated protein 72 homolog</fullName>
    </recommendedName>
</protein>
<accession>A0A915KBZ2</accession>
<organism evidence="6 7">
    <name type="scientific">Romanomermis culicivorax</name>
    <name type="common">Nematode worm</name>
    <dbReference type="NCBI Taxonomy" id="13658"/>
    <lineage>
        <taxon>Eukaryota</taxon>
        <taxon>Metazoa</taxon>
        <taxon>Ecdysozoa</taxon>
        <taxon>Nematoda</taxon>
        <taxon>Enoplea</taxon>
        <taxon>Dorylaimia</taxon>
        <taxon>Mermithida</taxon>
        <taxon>Mermithoidea</taxon>
        <taxon>Mermithidae</taxon>
        <taxon>Romanomermis</taxon>
    </lineage>
</organism>
<dbReference type="WBParaSite" id="nRc.2.0.1.t35621-RA">
    <property type="protein sequence ID" value="nRc.2.0.1.t35621-RA"/>
    <property type="gene ID" value="nRc.2.0.1.g35621"/>
</dbReference>
<name>A0A915KBZ2_ROMCU</name>
<dbReference type="InterPro" id="IPR013272">
    <property type="entry name" value="Vps72/YL1_C"/>
</dbReference>
<feature type="region of interest" description="Disordered" evidence="4">
    <location>
        <begin position="1"/>
        <end position="42"/>
    </location>
</feature>
<evidence type="ECO:0000256" key="3">
    <source>
        <dbReference type="SAM" id="Coils"/>
    </source>
</evidence>
<dbReference type="OMA" id="TGPTIRY"/>
<dbReference type="SMART" id="SM00993">
    <property type="entry name" value="YL1_C"/>
    <property type="match status" value="1"/>
</dbReference>
<evidence type="ECO:0000259" key="5">
    <source>
        <dbReference type="SMART" id="SM00993"/>
    </source>
</evidence>
<evidence type="ECO:0000256" key="2">
    <source>
        <dbReference type="ARBA" id="ARBA00020000"/>
    </source>
</evidence>
<feature type="domain" description="Vps72/YL1 C-terminal" evidence="5">
    <location>
        <begin position="238"/>
        <end position="267"/>
    </location>
</feature>
<dbReference type="Proteomes" id="UP000887565">
    <property type="component" value="Unplaced"/>
</dbReference>
<dbReference type="Pfam" id="PF05764">
    <property type="entry name" value="YL1"/>
    <property type="match status" value="1"/>
</dbReference>
<dbReference type="InterPro" id="IPR046757">
    <property type="entry name" value="YL1_N"/>
</dbReference>